<sequence length="244" mass="25920">MIEILQWTTLIASGAAALSRIPNLVRRKNRSIFYALALLTLAILLSIRGPYLAIDTLLGGTNVANLLLRFIIFGAIFFLALRIVAGFGDSRGVQLIRGRAGMLALGLISAVLVVCFVLMDTSGSSAGLVDVAAKNQKNALLVEYYGAAGRAYPAYVCLAILPGMLRAVRSPLPAMLRMSAALLAVGSIAIPLSLLFPVVPPGLGFLRFVVNYTAILCFVAGLVLIWVASGRAGRKHGRVSAQRR</sequence>
<reference evidence="2" key="1">
    <citation type="submission" date="2024-06" db="EMBL/GenBank/DDBJ databases">
        <title>Biodegradation of dimethachlon by Arthrobacter sp. K5: mechanistic insights and ecological implications.</title>
        <authorList>
            <person name="Hu S."/>
            <person name="Lu P."/>
        </authorList>
    </citation>
    <scope>NUCLEOTIDE SEQUENCE</scope>
    <source>
        <strain evidence="2">K5</strain>
    </source>
</reference>
<dbReference type="RefSeq" id="WP_353711316.1">
    <property type="nucleotide sequence ID" value="NZ_CP159279.1"/>
</dbReference>
<accession>A0AAU8EQG0</accession>
<feature type="transmembrane region" description="Helical" evidence="1">
    <location>
        <begin position="151"/>
        <end position="168"/>
    </location>
</feature>
<feature type="transmembrane region" description="Helical" evidence="1">
    <location>
        <begin position="205"/>
        <end position="228"/>
    </location>
</feature>
<keyword evidence="1" id="KW-0812">Transmembrane</keyword>
<evidence type="ECO:0000313" key="2">
    <source>
        <dbReference type="EMBL" id="XCH10835.1"/>
    </source>
</evidence>
<evidence type="ECO:0000256" key="1">
    <source>
        <dbReference type="SAM" id="Phobius"/>
    </source>
</evidence>
<name>A0AAU8EQG0_9MICC</name>
<protein>
    <submittedName>
        <fullName evidence="2">Uncharacterized protein</fullName>
    </submittedName>
</protein>
<dbReference type="EMBL" id="CP159279">
    <property type="protein sequence ID" value="XCH10835.1"/>
    <property type="molecule type" value="Genomic_DNA"/>
</dbReference>
<feature type="transmembrane region" description="Helical" evidence="1">
    <location>
        <begin position="100"/>
        <end position="119"/>
    </location>
</feature>
<feature type="transmembrane region" description="Helical" evidence="1">
    <location>
        <begin position="180"/>
        <end position="199"/>
    </location>
</feature>
<proteinExistence type="predicted"/>
<feature type="transmembrane region" description="Helical" evidence="1">
    <location>
        <begin position="66"/>
        <end position="88"/>
    </location>
</feature>
<gene>
    <name evidence="2" type="ORF">ABRP34_18790</name>
</gene>
<feature type="transmembrane region" description="Helical" evidence="1">
    <location>
        <begin position="32"/>
        <end position="54"/>
    </location>
</feature>
<organism evidence="2">
    <name type="scientific">Arthrobacter sp. K5</name>
    <dbReference type="NCBI Taxonomy" id="2839623"/>
    <lineage>
        <taxon>Bacteria</taxon>
        <taxon>Bacillati</taxon>
        <taxon>Actinomycetota</taxon>
        <taxon>Actinomycetes</taxon>
        <taxon>Micrococcales</taxon>
        <taxon>Micrococcaceae</taxon>
        <taxon>Arthrobacter</taxon>
    </lineage>
</organism>
<dbReference type="AlphaFoldDB" id="A0AAU8EQG0"/>
<keyword evidence="1" id="KW-1133">Transmembrane helix</keyword>
<keyword evidence="1" id="KW-0472">Membrane</keyword>